<dbReference type="AlphaFoldDB" id="A0A4U1JJ00"/>
<accession>A0A4U1JJ00</accession>
<protein>
    <submittedName>
        <fullName evidence="2">Uncharacterized protein</fullName>
    </submittedName>
</protein>
<dbReference type="RefSeq" id="WP_136927318.1">
    <property type="nucleotide sequence ID" value="NZ_SSMQ01000002.1"/>
</dbReference>
<proteinExistence type="predicted"/>
<comment type="caution">
    <text evidence="2">The sequence shown here is derived from an EMBL/GenBank/DDBJ whole genome shotgun (WGS) entry which is preliminary data.</text>
</comment>
<gene>
    <name evidence="2" type="ORF">E8A74_02715</name>
</gene>
<name>A0A4U1JJ00_9BACT</name>
<feature type="transmembrane region" description="Helical" evidence="1">
    <location>
        <begin position="7"/>
        <end position="27"/>
    </location>
</feature>
<dbReference type="EMBL" id="SSMQ01000002">
    <property type="protein sequence ID" value="TKD12681.1"/>
    <property type="molecule type" value="Genomic_DNA"/>
</dbReference>
<evidence type="ECO:0000313" key="2">
    <source>
        <dbReference type="EMBL" id="TKD12681.1"/>
    </source>
</evidence>
<reference evidence="2 3" key="1">
    <citation type="submission" date="2019-04" db="EMBL/GenBank/DDBJ databases">
        <authorList>
            <person name="Li Y."/>
            <person name="Wang J."/>
        </authorList>
    </citation>
    <scope>NUCLEOTIDE SEQUENCE [LARGE SCALE GENOMIC DNA]</scope>
    <source>
        <strain evidence="2 3">DSM 14668</strain>
    </source>
</reference>
<organism evidence="2 3">
    <name type="scientific">Polyangium fumosum</name>
    <dbReference type="NCBI Taxonomy" id="889272"/>
    <lineage>
        <taxon>Bacteria</taxon>
        <taxon>Pseudomonadati</taxon>
        <taxon>Myxococcota</taxon>
        <taxon>Polyangia</taxon>
        <taxon>Polyangiales</taxon>
        <taxon>Polyangiaceae</taxon>
        <taxon>Polyangium</taxon>
    </lineage>
</organism>
<sequence length="125" mass="13614">MKPLPKPVQYVILVVMLAIAGGVVWLLRPSRMPCTVKETFNNGNICIVTGSVKAIDQVNKDLNAKQLGSVELDEVVLTDPSGSRSVYFDPQKLDLGGRTTVKVTGREVQERGSGGVMRFVVEKVE</sequence>
<keyword evidence="3" id="KW-1185">Reference proteome</keyword>
<dbReference type="Proteomes" id="UP000309215">
    <property type="component" value="Unassembled WGS sequence"/>
</dbReference>
<evidence type="ECO:0000313" key="3">
    <source>
        <dbReference type="Proteomes" id="UP000309215"/>
    </source>
</evidence>
<keyword evidence="1" id="KW-1133">Transmembrane helix</keyword>
<keyword evidence="1" id="KW-0812">Transmembrane</keyword>
<keyword evidence="1" id="KW-0472">Membrane</keyword>
<evidence type="ECO:0000256" key="1">
    <source>
        <dbReference type="SAM" id="Phobius"/>
    </source>
</evidence>